<dbReference type="SUPFAM" id="SSF53056">
    <property type="entry name" value="beta-carbonic anhydrase, cab"/>
    <property type="match status" value="1"/>
</dbReference>
<dbReference type="SMART" id="SM00947">
    <property type="entry name" value="Pro_CA"/>
    <property type="match status" value="1"/>
</dbReference>
<dbReference type="GO" id="GO:0004089">
    <property type="term" value="F:carbonate dehydratase activity"/>
    <property type="evidence" value="ECO:0007669"/>
    <property type="project" value="UniProtKB-EC"/>
</dbReference>
<dbReference type="Gene3D" id="3.40.1050.10">
    <property type="entry name" value="Carbonic anhydrase"/>
    <property type="match status" value="1"/>
</dbReference>
<keyword evidence="11" id="KW-1185">Reference proteome</keyword>
<dbReference type="Pfam" id="PF00484">
    <property type="entry name" value="Pro_CA"/>
    <property type="match status" value="1"/>
</dbReference>
<dbReference type="InterPro" id="IPR036874">
    <property type="entry name" value="Carbonic_anhydrase_sf"/>
</dbReference>
<protein>
    <recommendedName>
        <fullName evidence="2">carbonic anhydrase</fullName>
        <ecNumber evidence="2">4.2.1.1</ecNumber>
    </recommendedName>
</protein>
<evidence type="ECO:0000256" key="8">
    <source>
        <dbReference type="SAM" id="MobiDB-lite"/>
    </source>
</evidence>
<dbReference type="PROSITE" id="PS51318">
    <property type="entry name" value="TAT"/>
    <property type="match status" value="1"/>
</dbReference>
<evidence type="ECO:0000256" key="1">
    <source>
        <dbReference type="ARBA" id="ARBA00006217"/>
    </source>
</evidence>
<dbReference type="OrthoDB" id="9797527at2"/>
<dbReference type="PROSITE" id="PS00704">
    <property type="entry name" value="PROK_CO2_ANHYDRASE_1"/>
    <property type="match status" value="1"/>
</dbReference>
<feature type="compositionally biased region" description="Low complexity" evidence="8">
    <location>
        <begin position="22"/>
        <end position="46"/>
    </location>
</feature>
<comment type="similarity">
    <text evidence="1">Belongs to the beta-class carbonic anhydrase family.</text>
</comment>
<keyword evidence="9" id="KW-0732">Signal</keyword>
<feature type="signal peptide" evidence="9">
    <location>
        <begin position="1"/>
        <end position="25"/>
    </location>
</feature>
<dbReference type="EMBL" id="LT607753">
    <property type="protein sequence ID" value="SCG59040.1"/>
    <property type="molecule type" value="Genomic_DNA"/>
</dbReference>
<keyword evidence="3 7" id="KW-0862">Zinc</keyword>
<feature type="region of interest" description="Disordered" evidence="8">
    <location>
        <begin position="22"/>
        <end position="59"/>
    </location>
</feature>
<comment type="catalytic activity">
    <reaction evidence="6">
        <text>hydrogencarbonate + H(+) = CO2 + H2O</text>
        <dbReference type="Rhea" id="RHEA:10748"/>
        <dbReference type="ChEBI" id="CHEBI:15377"/>
        <dbReference type="ChEBI" id="CHEBI:15378"/>
        <dbReference type="ChEBI" id="CHEBI:16526"/>
        <dbReference type="ChEBI" id="CHEBI:17544"/>
        <dbReference type="EC" id="4.2.1.1"/>
    </reaction>
</comment>
<comment type="function">
    <text evidence="5">Catalyzes the reversible hydration of carbon dioxide to form bicarbonate.</text>
</comment>
<evidence type="ECO:0000256" key="7">
    <source>
        <dbReference type="PIRSR" id="PIRSR601765-1"/>
    </source>
</evidence>
<reference evidence="11" key="1">
    <citation type="submission" date="2016-06" db="EMBL/GenBank/DDBJ databases">
        <authorList>
            <person name="Varghese N."/>
            <person name="Submissions Spin"/>
        </authorList>
    </citation>
    <scope>NUCLEOTIDE SEQUENCE [LARGE SCALE GENOMIC DNA]</scope>
    <source>
        <strain evidence="11">DSM 45161</strain>
    </source>
</reference>
<dbReference type="InterPro" id="IPR006311">
    <property type="entry name" value="TAT_signal"/>
</dbReference>
<proteinExistence type="inferred from homology"/>
<dbReference type="RefSeq" id="WP_088976512.1">
    <property type="nucleotide sequence ID" value="NZ_LT607753.1"/>
</dbReference>
<sequence>MDPQRWNRRSLLTSAGLLAATTLAAGPGAPAQGRPTGDPAPGADGPPTGGDDGQPPPDPHVALAALLAGNRRFARGEARRPRQDLATLRRLAAGQHPSTVVLGCADSRVPPEILFDQGLGDVFDNRLAGNVVDDLVLGSVEYAVRAFGSPLVVVLGHERCGAIAATVTAITRGEDPPDHVGAIVAALRPVVAPALVLPGDPVENGCRANVRAQVRALRERSPLLADRVDRGRLLIVGARYDLDDGLVTLVRPAGSTGAAWGAAAPAGAAGGRTGRP</sequence>
<evidence type="ECO:0000256" key="9">
    <source>
        <dbReference type="SAM" id="SignalP"/>
    </source>
</evidence>
<dbReference type="GO" id="GO:0008270">
    <property type="term" value="F:zinc ion binding"/>
    <property type="evidence" value="ECO:0007669"/>
    <property type="project" value="InterPro"/>
</dbReference>
<dbReference type="CDD" id="cd03378">
    <property type="entry name" value="beta_CA_cladeC"/>
    <property type="match status" value="1"/>
</dbReference>
<dbReference type="Proteomes" id="UP000198215">
    <property type="component" value="Chromosome I"/>
</dbReference>
<dbReference type="InterPro" id="IPR001765">
    <property type="entry name" value="Carbonic_anhydrase"/>
</dbReference>
<evidence type="ECO:0000256" key="2">
    <source>
        <dbReference type="ARBA" id="ARBA00012925"/>
    </source>
</evidence>
<name>A0A1C5IL24_9ACTN</name>
<evidence type="ECO:0000313" key="11">
    <source>
        <dbReference type="Proteomes" id="UP000198215"/>
    </source>
</evidence>
<feature type="binding site" evidence="7">
    <location>
        <position position="160"/>
    </location>
    <ligand>
        <name>Zn(2+)</name>
        <dbReference type="ChEBI" id="CHEBI:29105"/>
    </ligand>
</feature>
<accession>A0A1C5IL24</accession>
<gene>
    <name evidence="10" type="ORF">GA0070614_2995</name>
</gene>
<feature type="binding site" evidence="7">
    <location>
        <position position="157"/>
    </location>
    <ligand>
        <name>Zn(2+)</name>
        <dbReference type="ChEBI" id="CHEBI:29105"/>
    </ligand>
</feature>
<evidence type="ECO:0000313" key="10">
    <source>
        <dbReference type="EMBL" id="SCG59040.1"/>
    </source>
</evidence>
<evidence type="ECO:0000256" key="4">
    <source>
        <dbReference type="ARBA" id="ARBA00023239"/>
    </source>
</evidence>
<organism evidence="10 11">
    <name type="scientific">Micromonospora coxensis</name>
    <dbReference type="NCBI Taxonomy" id="356852"/>
    <lineage>
        <taxon>Bacteria</taxon>
        <taxon>Bacillati</taxon>
        <taxon>Actinomycetota</taxon>
        <taxon>Actinomycetes</taxon>
        <taxon>Micromonosporales</taxon>
        <taxon>Micromonosporaceae</taxon>
        <taxon>Micromonospora</taxon>
    </lineage>
</organism>
<evidence type="ECO:0000256" key="3">
    <source>
        <dbReference type="ARBA" id="ARBA00022833"/>
    </source>
</evidence>
<dbReference type="EC" id="4.2.1.1" evidence="2"/>
<dbReference type="InterPro" id="IPR015892">
    <property type="entry name" value="Carbonic_anhydrase_CS"/>
</dbReference>
<dbReference type="GO" id="GO:0015976">
    <property type="term" value="P:carbon utilization"/>
    <property type="evidence" value="ECO:0007669"/>
    <property type="project" value="InterPro"/>
</dbReference>
<dbReference type="AlphaFoldDB" id="A0A1C5IL24"/>
<dbReference type="PANTHER" id="PTHR11002">
    <property type="entry name" value="CARBONIC ANHYDRASE"/>
    <property type="match status" value="1"/>
</dbReference>
<dbReference type="PANTHER" id="PTHR11002:SF79">
    <property type="entry name" value="CARBONIC ANHYDRASE 2"/>
    <property type="match status" value="1"/>
</dbReference>
<feature type="binding site" evidence="7">
    <location>
        <position position="104"/>
    </location>
    <ligand>
        <name>Zn(2+)</name>
        <dbReference type="ChEBI" id="CHEBI:29105"/>
    </ligand>
</feature>
<evidence type="ECO:0000256" key="6">
    <source>
        <dbReference type="ARBA" id="ARBA00048348"/>
    </source>
</evidence>
<evidence type="ECO:0000256" key="5">
    <source>
        <dbReference type="ARBA" id="ARBA00024993"/>
    </source>
</evidence>
<keyword evidence="4" id="KW-0456">Lyase</keyword>
<keyword evidence="7" id="KW-0479">Metal-binding</keyword>
<comment type="cofactor">
    <cofactor evidence="7">
        <name>Zn(2+)</name>
        <dbReference type="ChEBI" id="CHEBI:29105"/>
    </cofactor>
    <text evidence="7">Binds 1 zinc ion per subunit.</text>
</comment>
<feature type="chain" id="PRO_5038815520" description="carbonic anhydrase" evidence="9">
    <location>
        <begin position="26"/>
        <end position="276"/>
    </location>
</feature>
<feature type="binding site" evidence="7">
    <location>
        <position position="106"/>
    </location>
    <ligand>
        <name>Zn(2+)</name>
        <dbReference type="ChEBI" id="CHEBI:29105"/>
    </ligand>
</feature>